<evidence type="ECO:0000313" key="3">
    <source>
        <dbReference type="Proteomes" id="UP000737113"/>
    </source>
</evidence>
<dbReference type="Gene3D" id="3.10.180.10">
    <property type="entry name" value="2,3-Dihydroxybiphenyl 1,2-Dioxygenase, domain 1"/>
    <property type="match status" value="1"/>
</dbReference>
<keyword evidence="3" id="KW-1185">Reference proteome</keyword>
<dbReference type="PROSITE" id="PS51819">
    <property type="entry name" value="VOC"/>
    <property type="match status" value="1"/>
</dbReference>
<dbReference type="EMBL" id="JAAXYH010000002">
    <property type="protein sequence ID" value="NMH64492.1"/>
    <property type="molecule type" value="Genomic_DNA"/>
</dbReference>
<organism evidence="2 3">
    <name type="scientific">Shewanella salipaludis</name>
    <dbReference type="NCBI Taxonomy" id="2723052"/>
    <lineage>
        <taxon>Bacteria</taxon>
        <taxon>Pseudomonadati</taxon>
        <taxon>Pseudomonadota</taxon>
        <taxon>Gammaproteobacteria</taxon>
        <taxon>Alteromonadales</taxon>
        <taxon>Shewanellaceae</taxon>
        <taxon>Shewanella</taxon>
    </lineage>
</organism>
<dbReference type="InterPro" id="IPR004360">
    <property type="entry name" value="Glyas_Fos-R_dOase_dom"/>
</dbReference>
<dbReference type="InterPro" id="IPR037523">
    <property type="entry name" value="VOC_core"/>
</dbReference>
<reference evidence="2" key="1">
    <citation type="submission" date="2020-04" db="EMBL/GenBank/DDBJ databases">
        <title>Description of Shewanella salipaludis sp. nov., isolated from a salt marsh.</title>
        <authorList>
            <person name="Park S."/>
            <person name="Yoon J.-H."/>
        </authorList>
    </citation>
    <scope>NUCLEOTIDE SEQUENCE</scope>
    <source>
        <strain evidence="2">SHSM-M6</strain>
    </source>
</reference>
<dbReference type="AlphaFoldDB" id="A0A972JKL2"/>
<accession>A0A972JKL2</accession>
<sequence>MRVTRMDHLVLTVANLDITTDFYQRVLGMKPQLFAGDRIALNFGDQKINLHTAGGEFEPKARVAAPGSADLCFIVNEPLAIVIDHLNALQVPIELGPVQRTGATGMLNSLYIRDPDGNLLELSEYRV</sequence>
<gene>
    <name evidence="2" type="ORF">HC757_04840</name>
</gene>
<name>A0A972JKL2_9GAMM</name>
<dbReference type="PANTHER" id="PTHR21366">
    <property type="entry name" value="GLYOXALASE FAMILY PROTEIN"/>
    <property type="match status" value="1"/>
</dbReference>
<dbReference type="SUPFAM" id="SSF54593">
    <property type="entry name" value="Glyoxalase/Bleomycin resistance protein/Dihydroxybiphenyl dioxygenase"/>
    <property type="match status" value="1"/>
</dbReference>
<feature type="domain" description="VOC" evidence="1">
    <location>
        <begin position="5"/>
        <end position="125"/>
    </location>
</feature>
<dbReference type="PANTHER" id="PTHR21366:SF14">
    <property type="entry name" value="GLYOXALASE DOMAIN-CONTAINING PROTEIN 5"/>
    <property type="match status" value="1"/>
</dbReference>
<comment type="caution">
    <text evidence="2">The sequence shown here is derived from an EMBL/GenBank/DDBJ whole genome shotgun (WGS) entry which is preliminary data.</text>
</comment>
<dbReference type="CDD" id="cd07253">
    <property type="entry name" value="GLOD5"/>
    <property type="match status" value="1"/>
</dbReference>
<dbReference type="RefSeq" id="WP_169563166.1">
    <property type="nucleotide sequence ID" value="NZ_JAAXYH010000002.1"/>
</dbReference>
<dbReference type="Pfam" id="PF00903">
    <property type="entry name" value="Glyoxalase"/>
    <property type="match status" value="1"/>
</dbReference>
<protein>
    <submittedName>
        <fullName evidence="2">VOC family protein</fullName>
    </submittedName>
</protein>
<evidence type="ECO:0000313" key="2">
    <source>
        <dbReference type="EMBL" id="NMH64492.1"/>
    </source>
</evidence>
<dbReference type="InterPro" id="IPR050383">
    <property type="entry name" value="GlyoxalaseI/FosfomycinResist"/>
</dbReference>
<evidence type="ECO:0000259" key="1">
    <source>
        <dbReference type="PROSITE" id="PS51819"/>
    </source>
</evidence>
<dbReference type="Proteomes" id="UP000737113">
    <property type="component" value="Unassembled WGS sequence"/>
</dbReference>
<dbReference type="InterPro" id="IPR029068">
    <property type="entry name" value="Glyas_Bleomycin-R_OHBP_Dase"/>
</dbReference>
<proteinExistence type="predicted"/>